<reference evidence="1 2" key="1">
    <citation type="submission" date="2015-09" db="EMBL/GenBank/DDBJ databases">
        <authorList>
            <consortium name="Pathogen Informatics"/>
        </authorList>
    </citation>
    <scope>NUCLEOTIDE SEQUENCE [LARGE SCALE GENOMIC DNA]</scope>
    <source>
        <strain evidence="1 2">2789STDY5834865</strain>
    </source>
</reference>
<dbReference type="EMBL" id="CZAB01000021">
    <property type="protein sequence ID" value="CUP09299.1"/>
    <property type="molecule type" value="Genomic_DNA"/>
</dbReference>
<dbReference type="Proteomes" id="UP000095512">
    <property type="component" value="Unassembled WGS sequence"/>
</dbReference>
<evidence type="ECO:0000313" key="1">
    <source>
        <dbReference type="EMBL" id="CUP09299.1"/>
    </source>
</evidence>
<protein>
    <submittedName>
        <fullName evidence="1">Uncharacterized protein</fullName>
    </submittedName>
</protein>
<dbReference type="Gene3D" id="3.60.15.10">
    <property type="entry name" value="Ribonuclease Z/Hydroxyacylglutathione hydrolase-like"/>
    <property type="match status" value="1"/>
</dbReference>
<gene>
    <name evidence="1" type="ORF">ERS852480_02613</name>
</gene>
<dbReference type="SUPFAM" id="SSF56281">
    <property type="entry name" value="Metallo-hydrolase/oxidoreductase"/>
    <property type="match status" value="1"/>
</dbReference>
<dbReference type="AlphaFoldDB" id="A0A174KJ74"/>
<dbReference type="InterPro" id="IPR036866">
    <property type="entry name" value="RibonucZ/Hydroxyglut_hydro"/>
</dbReference>
<organism evidence="1 2">
    <name type="scientific">Enterocloster clostridioformis</name>
    <dbReference type="NCBI Taxonomy" id="1531"/>
    <lineage>
        <taxon>Bacteria</taxon>
        <taxon>Bacillati</taxon>
        <taxon>Bacillota</taxon>
        <taxon>Clostridia</taxon>
        <taxon>Lachnospirales</taxon>
        <taxon>Lachnospiraceae</taxon>
        <taxon>Enterocloster</taxon>
    </lineage>
</organism>
<name>A0A174KJ74_9FIRM</name>
<evidence type="ECO:0000313" key="2">
    <source>
        <dbReference type="Proteomes" id="UP000095512"/>
    </source>
</evidence>
<sequence>MPIDELYFDADVMIISLVSDDGILGDETMLKEAPFKDEIFTLDEVMEIKKYYRIKKMVVTHIDEIWGKSYGYYNELEKKLDNIFFAYDGMEIIV</sequence>
<accession>A0A174KJ74</accession>
<proteinExistence type="predicted"/>